<reference evidence="1 2" key="1">
    <citation type="submission" date="2024-01" db="EMBL/GenBank/DDBJ databases">
        <title>Comparative genomics of Cryptococcus and Kwoniella reveals pathogenesis evolution and contrasting modes of karyotype evolution via chromosome fusion or intercentromeric recombination.</title>
        <authorList>
            <person name="Coelho M.A."/>
            <person name="David-Palma M."/>
            <person name="Shea T."/>
            <person name="Bowers K."/>
            <person name="McGinley-Smith S."/>
            <person name="Mohammad A.W."/>
            <person name="Gnirke A."/>
            <person name="Yurkov A.M."/>
            <person name="Nowrousian M."/>
            <person name="Sun S."/>
            <person name="Cuomo C.A."/>
            <person name="Heitman J."/>
        </authorList>
    </citation>
    <scope>NUCLEOTIDE SEQUENCE [LARGE SCALE GENOMIC DNA]</scope>
    <source>
        <strain evidence="1 2">CBS 6074</strain>
    </source>
</reference>
<proteinExistence type="predicted"/>
<organism evidence="1 2">
    <name type="scientific">Kwoniella dendrophila CBS 6074</name>
    <dbReference type="NCBI Taxonomy" id="1295534"/>
    <lineage>
        <taxon>Eukaryota</taxon>
        <taxon>Fungi</taxon>
        <taxon>Dikarya</taxon>
        <taxon>Basidiomycota</taxon>
        <taxon>Agaricomycotina</taxon>
        <taxon>Tremellomycetes</taxon>
        <taxon>Tremellales</taxon>
        <taxon>Cryptococcaceae</taxon>
        <taxon>Kwoniella</taxon>
    </lineage>
</organism>
<evidence type="ECO:0000313" key="2">
    <source>
        <dbReference type="Proteomes" id="UP001355207"/>
    </source>
</evidence>
<keyword evidence="2" id="KW-1185">Reference proteome</keyword>
<dbReference type="RefSeq" id="XP_066076200.1">
    <property type="nucleotide sequence ID" value="XM_066220103.1"/>
</dbReference>
<gene>
    <name evidence="1" type="ORF">L201_004361</name>
</gene>
<dbReference type="AlphaFoldDB" id="A0AAX4JVP2"/>
<accession>A0AAX4JVP2</accession>
<dbReference type="Proteomes" id="UP001355207">
    <property type="component" value="Chromosome 5"/>
</dbReference>
<dbReference type="EMBL" id="CP144102">
    <property type="protein sequence ID" value="WWC89437.1"/>
    <property type="molecule type" value="Genomic_DNA"/>
</dbReference>
<evidence type="ECO:0000313" key="1">
    <source>
        <dbReference type="EMBL" id="WWC89437.1"/>
    </source>
</evidence>
<sequence>MPFSDETKDRVNAAVNLDPNDNLHWIQKLYSSTIFDQTYYTASVNKVIMTQESEESRMKKVNDPSSSTAC</sequence>
<protein>
    <submittedName>
        <fullName evidence="1">Uncharacterized protein</fullName>
    </submittedName>
</protein>
<dbReference type="GeneID" id="91095031"/>
<name>A0AAX4JVP2_9TREE</name>